<organism evidence="10 11">
    <name type="scientific">Adineta ricciae</name>
    <name type="common">Rotifer</name>
    <dbReference type="NCBI Taxonomy" id="249248"/>
    <lineage>
        <taxon>Eukaryota</taxon>
        <taxon>Metazoa</taxon>
        <taxon>Spiralia</taxon>
        <taxon>Gnathifera</taxon>
        <taxon>Rotifera</taxon>
        <taxon>Eurotatoria</taxon>
        <taxon>Bdelloidea</taxon>
        <taxon>Adinetida</taxon>
        <taxon>Adinetidae</taxon>
        <taxon>Adineta</taxon>
    </lineage>
</organism>
<dbReference type="OrthoDB" id="5795902at2759"/>
<dbReference type="FunFam" id="2.60.40.1180:FF:000008">
    <property type="entry name" value="Alpha-galactosidase"/>
    <property type="match status" value="1"/>
</dbReference>
<dbReference type="SUPFAM" id="SSF51011">
    <property type="entry name" value="Glycosyl hydrolase domain"/>
    <property type="match status" value="1"/>
</dbReference>
<proteinExistence type="inferred from homology"/>
<feature type="domain" description="Alpha galactosidase C-terminal" evidence="9">
    <location>
        <begin position="325"/>
        <end position="400"/>
    </location>
</feature>
<dbReference type="SUPFAM" id="SSF51445">
    <property type="entry name" value="(Trans)glycosidases"/>
    <property type="match status" value="1"/>
</dbReference>
<dbReference type="Gene3D" id="3.20.20.70">
    <property type="entry name" value="Aldolase class I"/>
    <property type="match status" value="1"/>
</dbReference>
<evidence type="ECO:0000256" key="5">
    <source>
        <dbReference type="ARBA" id="ARBA00022801"/>
    </source>
</evidence>
<evidence type="ECO:0000256" key="6">
    <source>
        <dbReference type="ARBA" id="ARBA00023157"/>
    </source>
</evidence>
<dbReference type="GO" id="GO:0004557">
    <property type="term" value="F:alpha-galactosidase activity"/>
    <property type="evidence" value="ECO:0007669"/>
    <property type="project" value="UniProtKB-EC"/>
</dbReference>
<dbReference type="Pfam" id="PF16499">
    <property type="entry name" value="Melibiase_2"/>
    <property type="match status" value="1"/>
</dbReference>
<gene>
    <name evidence="10" type="ORF">EDS130_LOCUS15718</name>
</gene>
<comment type="similarity">
    <text evidence="2 8">Belongs to the glycosyl hydrolase 27 family.</text>
</comment>
<dbReference type="PRINTS" id="PR00740">
    <property type="entry name" value="GLHYDRLASE27"/>
</dbReference>
<dbReference type="EC" id="3.2.1.-" evidence="8"/>
<evidence type="ECO:0000256" key="2">
    <source>
        <dbReference type="ARBA" id="ARBA00009743"/>
    </source>
</evidence>
<protein>
    <recommendedName>
        <fullName evidence="3 8">Alpha-galactosidase</fullName>
        <ecNumber evidence="8">3.2.1.-</ecNumber>
    </recommendedName>
</protein>
<dbReference type="Proteomes" id="UP000663852">
    <property type="component" value="Unassembled WGS sequence"/>
</dbReference>
<keyword evidence="7 8" id="KW-0326">Glycosidase</keyword>
<reference evidence="10" key="1">
    <citation type="submission" date="2021-02" db="EMBL/GenBank/DDBJ databases">
        <authorList>
            <person name="Nowell W R."/>
        </authorList>
    </citation>
    <scope>NUCLEOTIDE SEQUENCE</scope>
</reference>
<keyword evidence="5 8" id="KW-0378">Hydrolase</keyword>
<accession>A0A814I1Z7</accession>
<dbReference type="InterPro" id="IPR013780">
    <property type="entry name" value="Glyco_hydro_b"/>
</dbReference>
<evidence type="ECO:0000256" key="7">
    <source>
        <dbReference type="ARBA" id="ARBA00023295"/>
    </source>
</evidence>
<dbReference type="Pfam" id="PF17801">
    <property type="entry name" value="Melibiase_C"/>
    <property type="match status" value="1"/>
</dbReference>
<dbReference type="CDD" id="cd14792">
    <property type="entry name" value="GH27"/>
    <property type="match status" value="1"/>
</dbReference>
<evidence type="ECO:0000256" key="8">
    <source>
        <dbReference type="RuleBase" id="RU361168"/>
    </source>
</evidence>
<evidence type="ECO:0000256" key="1">
    <source>
        <dbReference type="ARBA" id="ARBA00001255"/>
    </source>
</evidence>
<dbReference type="InterPro" id="IPR017853">
    <property type="entry name" value="GH"/>
</dbReference>
<keyword evidence="6 8" id="KW-1015">Disulfide bond</keyword>
<comment type="catalytic activity">
    <reaction evidence="1">
        <text>Hydrolysis of terminal, non-reducing alpha-D-galactose residues in alpha-D-galactosides, including galactose oligosaccharides, galactomannans and galactolipids.</text>
        <dbReference type="EC" id="3.2.1.22"/>
    </reaction>
</comment>
<comment type="subunit">
    <text evidence="8">Homodimer.</text>
</comment>
<dbReference type="InterPro" id="IPR041233">
    <property type="entry name" value="Melibiase_C"/>
</dbReference>
<sequence>MSSSLSLSYLNQLSIVVFIRSSFSFFLYHLVSIISSLDNGLGKTPQMGWNSWNHFGCRINETVIRETADALISTGLAKAGYTYVNVDDCWASTRDSTTKFIQPDPSTFPSGMAALADYVHSRGLLFGLYSDAGYETCAGRPGSFGYEDIDAHVYAQWKVDYLKYDNCNSRPTNCTIKERYERMRDALNRTGRPIFYSACEWGEMLPALWFQSVANSWRTTGDIVDTWLLMLLNIDINNLFWSFAAPHGFNDPDMLEIGNGGMTYNEYRTHMSLWSIAKAPLLIGCDVRNISKESLELLTNPEVIAVNQDPLGLQGKKVRIDPYNGTEVWAGPLVNGSMAVVAFNRNNDVSQAVVVSFSDLGWKTTSQVNVRDLWARQDLGQFQGNYTALNIEPHGVQMLKMTLIALE</sequence>
<comment type="caution">
    <text evidence="10">The sequence shown here is derived from an EMBL/GenBank/DDBJ whole genome shotgun (WGS) entry which is preliminary data.</text>
</comment>
<dbReference type="PANTHER" id="PTHR11452">
    <property type="entry name" value="ALPHA-GALACTOSIDASE/ALPHA-N-ACETYLGALACTOSAMINIDASE"/>
    <property type="match status" value="1"/>
</dbReference>
<name>A0A814I1Z7_ADIRI</name>
<dbReference type="InterPro" id="IPR002241">
    <property type="entry name" value="Glyco_hydro_27"/>
</dbReference>
<dbReference type="AlphaFoldDB" id="A0A814I1Z7"/>
<evidence type="ECO:0000256" key="4">
    <source>
        <dbReference type="ARBA" id="ARBA00022729"/>
    </source>
</evidence>
<evidence type="ECO:0000313" key="11">
    <source>
        <dbReference type="Proteomes" id="UP000663852"/>
    </source>
</evidence>
<dbReference type="PANTHER" id="PTHR11452:SF75">
    <property type="entry name" value="ALPHA-GALACTOSIDASE MEL1"/>
    <property type="match status" value="1"/>
</dbReference>
<dbReference type="InterPro" id="IPR013785">
    <property type="entry name" value="Aldolase_TIM"/>
</dbReference>
<keyword evidence="4" id="KW-0732">Signal</keyword>
<dbReference type="FunFam" id="3.20.20.70:FF:000093">
    <property type="entry name" value="Alpha-galactosidase"/>
    <property type="match status" value="1"/>
</dbReference>
<dbReference type="EMBL" id="CAJNOJ010000067">
    <property type="protein sequence ID" value="CAF1017638.1"/>
    <property type="molecule type" value="Genomic_DNA"/>
</dbReference>
<evidence type="ECO:0000256" key="3">
    <source>
        <dbReference type="ARBA" id="ARBA00012755"/>
    </source>
</evidence>
<dbReference type="GO" id="GO:0005975">
    <property type="term" value="P:carbohydrate metabolic process"/>
    <property type="evidence" value="ECO:0007669"/>
    <property type="project" value="InterPro"/>
</dbReference>
<evidence type="ECO:0000259" key="9">
    <source>
        <dbReference type="Pfam" id="PF17801"/>
    </source>
</evidence>
<dbReference type="InterPro" id="IPR000111">
    <property type="entry name" value="Glyco_hydro_27/36_CS"/>
</dbReference>
<dbReference type="PROSITE" id="PS00512">
    <property type="entry name" value="ALPHA_GALACTOSIDASE"/>
    <property type="match status" value="1"/>
</dbReference>
<evidence type="ECO:0000313" key="10">
    <source>
        <dbReference type="EMBL" id="CAF1017638.1"/>
    </source>
</evidence>
<dbReference type="Gene3D" id="2.60.40.1180">
    <property type="entry name" value="Golgi alpha-mannosidase II"/>
    <property type="match status" value="1"/>
</dbReference>